<name>A0A7W3SZC9_9BACL</name>
<evidence type="ECO:0000313" key="1">
    <source>
        <dbReference type="EMBL" id="MBA9088718.1"/>
    </source>
</evidence>
<accession>A0A7W3SZC9</accession>
<dbReference type="EMBL" id="JACJIP010000066">
    <property type="protein sequence ID" value="MBA9088718.1"/>
    <property type="molecule type" value="Genomic_DNA"/>
</dbReference>
<evidence type="ECO:0000313" key="2">
    <source>
        <dbReference type="Proteomes" id="UP000567067"/>
    </source>
</evidence>
<dbReference type="AlphaFoldDB" id="A0A7W3SZC9"/>
<dbReference type="Proteomes" id="UP000567067">
    <property type="component" value="Unassembled WGS sequence"/>
</dbReference>
<protein>
    <submittedName>
        <fullName evidence="1">Uncharacterized protein</fullName>
    </submittedName>
</protein>
<organism evidence="1 2">
    <name type="scientific">Fontibacillus solani</name>
    <dbReference type="NCBI Taxonomy" id="1572857"/>
    <lineage>
        <taxon>Bacteria</taxon>
        <taxon>Bacillati</taxon>
        <taxon>Bacillota</taxon>
        <taxon>Bacilli</taxon>
        <taxon>Bacillales</taxon>
        <taxon>Paenibacillaceae</taxon>
        <taxon>Fontibacillus</taxon>
    </lineage>
</organism>
<comment type="caution">
    <text evidence="1">The sequence shown here is derived from an EMBL/GenBank/DDBJ whole genome shotgun (WGS) entry which is preliminary data.</text>
</comment>
<reference evidence="1 2" key="1">
    <citation type="submission" date="2020-08" db="EMBL/GenBank/DDBJ databases">
        <title>Genomic Encyclopedia of Type Strains, Phase III (KMG-III): the genomes of soil and plant-associated and newly described type strains.</title>
        <authorList>
            <person name="Whitman W."/>
        </authorList>
    </citation>
    <scope>NUCLEOTIDE SEQUENCE [LARGE SCALE GENOMIC DNA]</scope>
    <source>
        <strain evidence="1 2">CECT 8693</strain>
    </source>
</reference>
<keyword evidence="2" id="KW-1185">Reference proteome</keyword>
<gene>
    <name evidence="1" type="ORF">FHR92_005236</name>
</gene>
<sequence length="52" mass="6173">MSNAFQERIDRLTLFYLEKRYDLSVMSVTEYMTAFSQVQNEIVKALSTPHNR</sequence>
<proteinExistence type="predicted"/>